<organism evidence="2 3">
    <name type="scientific">Thermovibrio ammonificans (strain DSM 15698 / JCM 12110 / HB-1)</name>
    <dbReference type="NCBI Taxonomy" id="648996"/>
    <lineage>
        <taxon>Bacteria</taxon>
        <taxon>Pseudomonadati</taxon>
        <taxon>Aquificota</taxon>
        <taxon>Aquificia</taxon>
        <taxon>Desulfurobacteriales</taxon>
        <taxon>Desulfurobacteriaceae</taxon>
        <taxon>Thermovibrio</taxon>
    </lineage>
</organism>
<dbReference type="HOGENOM" id="CLU_2653300_0_0_0"/>
<evidence type="ECO:0000313" key="3">
    <source>
        <dbReference type="Proteomes" id="UP000006362"/>
    </source>
</evidence>
<sequence length="76" mass="8827">MSVSDTMKDKLEKLNRKRKSGELSSREYYKGLMLLLVELADALQEEDISELEVKRQIPVLKVFITEQLKKMKGRGN</sequence>
<dbReference type="KEGG" id="tam:Theam_1631"/>
<feature type="region of interest" description="Disordered" evidence="1">
    <location>
        <begin position="1"/>
        <end position="22"/>
    </location>
</feature>
<dbReference type="Proteomes" id="UP000006362">
    <property type="component" value="Chromosome"/>
</dbReference>
<gene>
    <name evidence="2" type="ordered locus">Theam_1631</name>
</gene>
<accession>E8T5D3</accession>
<keyword evidence="3" id="KW-1185">Reference proteome</keyword>
<dbReference type="STRING" id="648996.Theam_1631"/>
<evidence type="ECO:0000256" key="1">
    <source>
        <dbReference type="SAM" id="MobiDB-lite"/>
    </source>
</evidence>
<dbReference type="RefSeq" id="WP_013538372.1">
    <property type="nucleotide sequence ID" value="NC_014926.1"/>
</dbReference>
<name>E8T5D3_THEA1</name>
<dbReference type="EMBL" id="CP002444">
    <property type="protein sequence ID" value="ADU97587.1"/>
    <property type="molecule type" value="Genomic_DNA"/>
</dbReference>
<protein>
    <submittedName>
        <fullName evidence="2">Uncharacterized protein</fullName>
    </submittedName>
</protein>
<dbReference type="eggNOG" id="ENOG502ZKNC">
    <property type="taxonomic scope" value="Bacteria"/>
</dbReference>
<dbReference type="AlphaFoldDB" id="E8T5D3"/>
<evidence type="ECO:0000313" key="2">
    <source>
        <dbReference type="EMBL" id="ADU97587.1"/>
    </source>
</evidence>
<proteinExistence type="predicted"/>
<reference evidence="2" key="1">
    <citation type="submission" date="2011-01" db="EMBL/GenBank/DDBJ databases">
        <title>Complete sequence of chromosome of Thermovibrio ammonificans HB-1.</title>
        <authorList>
            <consortium name="US DOE Joint Genome Institute"/>
            <person name="Lucas S."/>
            <person name="Copeland A."/>
            <person name="Lapidus A."/>
            <person name="Cheng J.-F."/>
            <person name="Goodwin L."/>
            <person name="Pitluck S."/>
            <person name="Davenport K."/>
            <person name="Detter J.C."/>
            <person name="Han C."/>
            <person name="Tapia R."/>
            <person name="Land M."/>
            <person name="Hauser L."/>
            <person name="Kyrpides N."/>
            <person name="Ivanova N."/>
            <person name="Ovchinnikova G."/>
            <person name="Vetriani C."/>
            <person name="Woyke T."/>
        </authorList>
    </citation>
    <scope>NUCLEOTIDE SEQUENCE [LARGE SCALE GENOMIC DNA]</scope>
    <source>
        <strain evidence="2">HB-1</strain>
    </source>
</reference>